<dbReference type="EMBL" id="JAABOA010005069">
    <property type="protein sequence ID" value="KAF9577263.1"/>
    <property type="molecule type" value="Genomic_DNA"/>
</dbReference>
<dbReference type="AlphaFoldDB" id="A0A9P6FKD6"/>
<feature type="compositionally biased region" description="Polar residues" evidence="1">
    <location>
        <begin position="363"/>
        <end position="372"/>
    </location>
</feature>
<dbReference type="OrthoDB" id="158357at2759"/>
<feature type="compositionally biased region" description="Polar residues" evidence="1">
    <location>
        <begin position="504"/>
        <end position="523"/>
    </location>
</feature>
<evidence type="ECO:0000256" key="1">
    <source>
        <dbReference type="SAM" id="MobiDB-lite"/>
    </source>
</evidence>
<dbReference type="GO" id="GO:0000329">
    <property type="term" value="C:fungal-type vacuole membrane"/>
    <property type="evidence" value="ECO:0007669"/>
    <property type="project" value="TreeGrafter"/>
</dbReference>
<keyword evidence="3" id="KW-1185">Reference proteome</keyword>
<dbReference type="PANTHER" id="PTHR45748">
    <property type="entry name" value="1-PHOSPHATIDYLINOSITOL 3-PHOSPHATE 5-KINASE-RELATED"/>
    <property type="match status" value="1"/>
</dbReference>
<evidence type="ECO:0000313" key="3">
    <source>
        <dbReference type="Proteomes" id="UP000780801"/>
    </source>
</evidence>
<protein>
    <submittedName>
        <fullName evidence="2">Uncharacterized protein</fullName>
    </submittedName>
</protein>
<dbReference type="PANTHER" id="PTHR45748:SF7">
    <property type="entry name" value="1-PHOSPHATIDYLINOSITOL 3-PHOSPHATE 5-KINASE-RELATED"/>
    <property type="match status" value="1"/>
</dbReference>
<dbReference type="GO" id="GO:0046854">
    <property type="term" value="P:phosphatidylinositol phosphate biosynthetic process"/>
    <property type="evidence" value="ECO:0007669"/>
    <property type="project" value="TreeGrafter"/>
</dbReference>
<gene>
    <name evidence="2" type="ORF">BGW38_007645</name>
</gene>
<feature type="non-terminal residue" evidence="2">
    <location>
        <position position="1"/>
    </location>
</feature>
<dbReference type="GO" id="GO:0010008">
    <property type="term" value="C:endosome membrane"/>
    <property type="evidence" value="ECO:0007669"/>
    <property type="project" value="TreeGrafter"/>
</dbReference>
<proteinExistence type="predicted"/>
<feature type="region of interest" description="Disordered" evidence="1">
    <location>
        <begin position="504"/>
        <end position="545"/>
    </location>
</feature>
<dbReference type="Proteomes" id="UP000780801">
    <property type="component" value="Unassembled WGS sequence"/>
</dbReference>
<reference evidence="2" key="1">
    <citation type="journal article" date="2020" name="Fungal Divers.">
        <title>Resolving the Mortierellaceae phylogeny through synthesis of multi-gene phylogenetics and phylogenomics.</title>
        <authorList>
            <person name="Vandepol N."/>
            <person name="Liber J."/>
            <person name="Desiro A."/>
            <person name="Na H."/>
            <person name="Kennedy M."/>
            <person name="Barry K."/>
            <person name="Grigoriev I.V."/>
            <person name="Miller A.N."/>
            <person name="O'Donnell K."/>
            <person name="Stajich J.E."/>
            <person name="Bonito G."/>
        </authorList>
    </citation>
    <scope>NUCLEOTIDE SEQUENCE</scope>
    <source>
        <strain evidence="2">KOD1015</strain>
    </source>
</reference>
<organism evidence="2 3">
    <name type="scientific">Lunasporangiospora selenospora</name>
    <dbReference type="NCBI Taxonomy" id="979761"/>
    <lineage>
        <taxon>Eukaryota</taxon>
        <taxon>Fungi</taxon>
        <taxon>Fungi incertae sedis</taxon>
        <taxon>Mucoromycota</taxon>
        <taxon>Mortierellomycotina</taxon>
        <taxon>Mortierellomycetes</taxon>
        <taxon>Mortierellales</taxon>
        <taxon>Mortierellaceae</taxon>
        <taxon>Lunasporangiospora</taxon>
    </lineage>
</organism>
<feature type="compositionally biased region" description="Polar residues" evidence="1">
    <location>
        <begin position="382"/>
        <end position="401"/>
    </location>
</feature>
<sequence>MIAAWTRCKMCRAKTKAKALSSASMLYSFGKYLELLLYANHFEPGSRPLCEHVRNKDSIVRCFLNHGLVATFEHETIDLFEMRLSRHQVQESFPLMPQFGQDDLGDDVHELAIAHPISEVSRRPSTVSTSSNCDYITESDQSSQLNKARLEILRFYESCKKIIVTMEEYLGERKSVSKNYSYQNKKETAATPTTTAAATVVDPAKKVALDQLEELGDRWRIEEFEFYDQLKQTPIYRLNDLRNRIRECVRRTVRSMEAWQKDHCPKALESESDKLANKWVLPDYVQSETLHTFPGSSVIVREDEPSSIIAAALSQVDYLRMLSSMYHHGESQEKEDEVDIPPALPKKDFQLSSDMFTAPTPTPLRTSRSAGSATLAPRKSGSEGSEGSTAVTSTANGSTTNDDSRSQGGAEQDGGDEEDDEDEDGEDSFLVIDGYQTNVRYVKAAKDFSSLIPSGARTPRGTLSLHFGGTSRHSRFLSPPDKRPEGNHGRPVSMMHFPNSTPSLVTSPESTFSEATPTSSSAFLSPVEHRATTPTPSSTGAKSKNTFGYHSFASGISGTMKGLSLNTLSEKLGSGFSTYGSTSASAHMEKSGPDYFRWHGDEK</sequence>
<feature type="compositionally biased region" description="Acidic residues" evidence="1">
    <location>
        <begin position="413"/>
        <end position="425"/>
    </location>
</feature>
<name>A0A9P6FKD6_9FUNG</name>
<dbReference type="GO" id="GO:0000285">
    <property type="term" value="F:1-phosphatidylinositol-3-phosphate 5-kinase activity"/>
    <property type="evidence" value="ECO:0007669"/>
    <property type="project" value="TreeGrafter"/>
</dbReference>
<comment type="caution">
    <text evidence="2">The sequence shown here is derived from an EMBL/GenBank/DDBJ whole genome shotgun (WGS) entry which is preliminary data.</text>
</comment>
<feature type="region of interest" description="Disordered" evidence="1">
    <location>
        <begin position="465"/>
        <end position="492"/>
    </location>
</feature>
<feature type="region of interest" description="Disordered" evidence="1">
    <location>
        <begin position="329"/>
        <end position="425"/>
    </location>
</feature>
<evidence type="ECO:0000313" key="2">
    <source>
        <dbReference type="EMBL" id="KAF9577263.1"/>
    </source>
</evidence>
<accession>A0A9P6FKD6</accession>
<feature type="compositionally biased region" description="Polar residues" evidence="1">
    <location>
        <begin position="532"/>
        <end position="545"/>
    </location>
</feature>